<accession>A0ACC2SER4</accession>
<protein>
    <submittedName>
        <fullName evidence="1">Uncharacterized protein</fullName>
    </submittedName>
</protein>
<evidence type="ECO:0000313" key="2">
    <source>
        <dbReference type="Proteomes" id="UP001165960"/>
    </source>
</evidence>
<sequence length="190" mass="20013">MVLSHPPAPKHLLVCIPSFCAGIPLKAGLEEGMLGMAASQHRQHTCVYWAPNLASKGLGSLAPKLSLALPGYHIPSLVAVGLDLKTHIGGGRSLCPVKASSGSYPPPTLISDASGKVDPTILSICWYLPALSSCYVPRAFPTTFPGLKGPLPSLSQALSCRASIHLVRLLGHCGQEVLEAPYRCWIRGST</sequence>
<dbReference type="EMBL" id="QTSX02005132">
    <property type="protein sequence ID" value="KAJ9060793.1"/>
    <property type="molecule type" value="Genomic_DNA"/>
</dbReference>
<organism evidence="1 2">
    <name type="scientific">Entomophthora muscae</name>
    <dbReference type="NCBI Taxonomy" id="34485"/>
    <lineage>
        <taxon>Eukaryota</taxon>
        <taxon>Fungi</taxon>
        <taxon>Fungi incertae sedis</taxon>
        <taxon>Zoopagomycota</taxon>
        <taxon>Entomophthoromycotina</taxon>
        <taxon>Entomophthoromycetes</taxon>
        <taxon>Entomophthorales</taxon>
        <taxon>Entomophthoraceae</taxon>
        <taxon>Entomophthora</taxon>
    </lineage>
</organism>
<reference evidence="1" key="1">
    <citation type="submission" date="2022-04" db="EMBL/GenBank/DDBJ databases">
        <title>Genome of the entomopathogenic fungus Entomophthora muscae.</title>
        <authorList>
            <person name="Elya C."/>
            <person name="Lovett B.R."/>
            <person name="Lee E."/>
            <person name="Macias A.M."/>
            <person name="Hajek A.E."/>
            <person name="De Bivort B.L."/>
            <person name="Kasson M.T."/>
            <person name="De Fine Licht H.H."/>
            <person name="Stajich J.E."/>
        </authorList>
    </citation>
    <scope>NUCLEOTIDE SEQUENCE</scope>
    <source>
        <strain evidence="1">Berkeley</strain>
    </source>
</reference>
<proteinExistence type="predicted"/>
<keyword evidence="2" id="KW-1185">Reference proteome</keyword>
<dbReference type="Proteomes" id="UP001165960">
    <property type="component" value="Unassembled WGS sequence"/>
</dbReference>
<evidence type="ECO:0000313" key="1">
    <source>
        <dbReference type="EMBL" id="KAJ9060793.1"/>
    </source>
</evidence>
<gene>
    <name evidence="1" type="ORF">DSO57_1027007</name>
</gene>
<comment type="caution">
    <text evidence="1">The sequence shown here is derived from an EMBL/GenBank/DDBJ whole genome shotgun (WGS) entry which is preliminary data.</text>
</comment>
<name>A0ACC2SER4_9FUNG</name>